<keyword evidence="4" id="KW-0560">Oxidoreductase</keyword>
<dbReference type="SUPFAM" id="SSF51905">
    <property type="entry name" value="FAD/NAD(P)-binding domain"/>
    <property type="match status" value="1"/>
</dbReference>
<accession>A0A3S0JHC7</accession>
<keyword evidence="3" id="KW-0274">FAD</keyword>
<dbReference type="Gene3D" id="3.50.50.60">
    <property type="entry name" value="FAD/NAD(P)-binding domain"/>
    <property type="match status" value="2"/>
</dbReference>
<sequence>MDSHYDIVVIGSGIGGGTLVHALKDSGASILLVERGDRLPAEAANWSVAAVFGEGRYRARDEWSDRHGRPFFPGVHYCVGGNSKLFGAAMFRLRAADFDTLEHADGLSPAWPVDYATLAPWYDRAEALYRVGGATGGDPTEPPRRAPYPLPPLEHEERIAELADRLTAQGLSPFPIPSTIDRPVTEGSGGTCQRCATCDGFPCMVGAKGDAETRAVLPALRSGSVTLVTRTRALRLDTTPDGRRLDSVLLERDGDQRRVSAGLVVVAAGAVNSAALLLRSANARHPQGLSNRSGQLGRNYMAHNNTALMAFGPRRNPTRFQKTLAINDFYFHGPGFDRPMGNLQLLGKLQAGMLTAAAPLVPAAVMRAATARSVDWWVMSEDLPDPDNRVTLDGDRIRLAWTPNNLTGHWALVRATARMMRRAGYPLTLTKRMGLATTSHQCGTVRFGDDPATSVLDPFCRSWEIENLFVVDSGFFPSSAAVNPALTIAAQALRTADHIIKTRAAAPASVGSASVARAPGAVS</sequence>
<dbReference type="InterPro" id="IPR000172">
    <property type="entry name" value="GMC_OxRdtase_N"/>
</dbReference>
<dbReference type="Proteomes" id="UP000277007">
    <property type="component" value="Unassembled WGS sequence"/>
</dbReference>
<evidence type="ECO:0000259" key="6">
    <source>
        <dbReference type="Pfam" id="PF05199"/>
    </source>
</evidence>
<evidence type="ECO:0000256" key="2">
    <source>
        <dbReference type="ARBA" id="ARBA00022630"/>
    </source>
</evidence>
<dbReference type="PANTHER" id="PTHR46056:SF12">
    <property type="entry name" value="LONG-CHAIN-ALCOHOL OXIDASE"/>
    <property type="match status" value="1"/>
</dbReference>
<proteinExistence type="inferred from homology"/>
<gene>
    <name evidence="7" type="ORF">EJ903_14505</name>
</gene>
<evidence type="ECO:0000259" key="5">
    <source>
        <dbReference type="Pfam" id="PF00732"/>
    </source>
</evidence>
<organism evidence="7 8">
    <name type="scientific">Azospirillum griseum</name>
    <dbReference type="NCBI Taxonomy" id="2496639"/>
    <lineage>
        <taxon>Bacteria</taxon>
        <taxon>Pseudomonadati</taxon>
        <taxon>Pseudomonadota</taxon>
        <taxon>Alphaproteobacteria</taxon>
        <taxon>Rhodospirillales</taxon>
        <taxon>Azospirillaceae</taxon>
        <taxon>Azospirillum</taxon>
    </lineage>
</organism>
<reference evidence="7 8" key="1">
    <citation type="submission" date="2018-12" db="EMBL/GenBank/DDBJ databases">
        <authorList>
            <person name="Yang Y."/>
        </authorList>
    </citation>
    <scope>NUCLEOTIDE SEQUENCE [LARGE SCALE GENOMIC DNA]</scope>
    <source>
        <strain evidence="7 8">L-25-5w-1</strain>
    </source>
</reference>
<comment type="similarity">
    <text evidence="1">Belongs to the GMC oxidoreductase family.</text>
</comment>
<dbReference type="EMBL" id="RXMA01000013">
    <property type="protein sequence ID" value="RTR18847.1"/>
    <property type="molecule type" value="Genomic_DNA"/>
</dbReference>
<evidence type="ECO:0000313" key="7">
    <source>
        <dbReference type="EMBL" id="RTR18847.1"/>
    </source>
</evidence>
<dbReference type="GO" id="GO:0050660">
    <property type="term" value="F:flavin adenine dinucleotide binding"/>
    <property type="evidence" value="ECO:0007669"/>
    <property type="project" value="InterPro"/>
</dbReference>
<evidence type="ECO:0000313" key="8">
    <source>
        <dbReference type="Proteomes" id="UP000277007"/>
    </source>
</evidence>
<dbReference type="OrthoDB" id="9798604at2"/>
<comment type="caution">
    <text evidence="7">The sequence shown here is derived from an EMBL/GenBank/DDBJ whole genome shotgun (WGS) entry which is preliminary data.</text>
</comment>
<dbReference type="InterPro" id="IPR007867">
    <property type="entry name" value="GMC_OxRtase_C"/>
</dbReference>
<protein>
    <submittedName>
        <fullName evidence="7">GMC family oxidoreductase</fullName>
    </submittedName>
</protein>
<keyword evidence="8" id="KW-1185">Reference proteome</keyword>
<evidence type="ECO:0000256" key="1">
    <source>
        <dbReference type="ARBA" id="ARBA00010790"/>
    </source>
</evidence>
<keyword evidence="2" id="KW-0285">Flavoprotein</keyword>
<dbReference type="AlphaFoldDB" id="A0A3S0JHC7"/>
<name>A0A3S0JHC7_9PROT</name>
<feature type="domain" description="Glucose-methanol-choline oxidoreductase N-terminal" evidence="5">
    <location>
        <begin position="79"/>
        <end position="303"/>
    </location>
</feature>
<dbReference type="Pfam" id="PF00732">
    <property type="entry name" value="GMC_oxred_N"/>
    <property type="match status" value="1"/>
</dbReference>
<evidence type="ECO:0000256" key="4">
    <source>
        <dbReference type="ARBA" id="ARBA00023002"/>
    </source>
</evidence>
<feature type="domain" description="Glucose-methanol-choline oxidoreductase C-terminal" evidence="6">
    <location>
        <begin position="385"/>
        <end position="492"/>
    </location>
</feature>
<dbReference type="Pfam" id="PF05199">
    <property type="entry name" value="GMC_oxred_C"/>
    <property type="match status" value="1"/>
</dbReference>
<dbReference type="RefSeq" id="WP_126616652.1">
    <property type="nucleotide sequence ID" value="NZ_JBHUCY010000038.1"/>
</dbReference>
<evidence type="ECO:0000256" key="3">
    <source>
        <dbReference type="ARBA" id="ARBA00022827"/>
    </source>
</evidence>
<dbReference type="PANTHER" id="PTHR46056">
    <property type="entry name" value="LONG-CHAIN-ALCOHOL OXIDASE"/>
    <property type="match status" value="1"/>
</dbReference>
<dbReference type="GO" id="GO:0016614">
    <property type="term" value="F:oxidoreductase activity, acting on CH-OH group of donors"/>
    <property type="evidence" value="ECO:0007669"/>
    <property type="project" value="InterPro"/>
</dbReference>
<dbReference type="InterPro" id="IPR036188">
    <property type="entry name" value="FAD/NAD-bd_sf"/>
</dbReference>